<evidence type="ECO:0000256" key="5">
    <source>
        <dbReference type="SAM" id="MobiDB-lite"/>
    </source>
</evidence>
<dbReference type="OrthoDB" id="10263625at2759"/>
<dbReference type="InterPro" id="IPR032640">
    <property type="entry name" value="AMPK1_CBM"/>
</dbReference>
<evidence type="ECO:0000259" key="8">
    <source>
        <dbReference type="Pfam" id="PF16561"/>
    </source>
</evidence>
<feature type="region of interest" description="Disordered" evidence="5">
    <location>
        <begin position="139"/>
        <end position="165"/>
    </location>
</feature>
<feature type="region of interest" description="Disordered" evidence="5">
    <location>
        <begin position="1"/>
        <end position="37"/>
    </location>
</feature>
<proteinExistence type="predicted"/>
<keyword evidence="2" id="KW-0328">Glycosyltransferase</keyword>
<dbReference type="SUPFAM" id="SSF81296">
    <property type="entry name" value="E set domains"/>
    <property type="match status" value="1"/>
</dbReference>
<dbReference type="InParanoid" id="A0A0G4ETT9"/>
<dbReference type="InterPro" id="IPR017853">
    <property type="entry name" value="GH"/>
</dbReference>
<dbReference type="CDD" id="cd02859">
    <property type="entry name" value="E_set_AMPKbeta_like_N"/>
    <property type="match status" value="1"/>
</dbReference>
<dbReference type="VEuPathDB" id="CryptoDB:Vbra_13108"/>
<evidence type="ECO:0000259" key="7">
    <source>
        <dbReference type="Pfam" id="PF08323"/>
    </source>
</evidence>
<evidence type="ECO:0000256" key="1">
    <source>
        <dbReference type="ARBA" id="ARBA00004602"/>
    </source>
</evidence>
<gene>
    <name evidence="9" type="ORF">Vbra_13108</name>
</gene>
<feature type="region of interest" description="Disordered" evidence="5">
    <location>
        <begin position="1041"/>
        <end position="1060"/>
    </location>
</feature>
<feature type="region of interest" description="Disordered" evidence="5">
    <location>
        <begin position="1926"/>
        <end position="1996"/>
    </location>
</feature>
<comment type="subcellular location">
    <subcellularLocation>
        <location evidence="1">Plastid</location>
        <location evidence="1">Amyloplast</location>
    </subcellularLocation>
</comment>
<feature type="domain" description="Glycosyl transferase family 1" evidence="6">
    <location>
        <begin position="1709"/>
        <end position="1883"/>
    </location>
</feature>
<feature type="region of interest" description="Disordered" evidence="5">
    <location>
        <begin position="521"/>
        <end position="544"/>
    </location>
</feature>
<dbReference type="Pfam" id="PF08323">
    <property type="entry name" value="Glyco_transf_5"/>
    <property type="match status" value="1"/>
</dbReference>
<feature type="compositionally biased region" description="Low complexity" evidence="5">
    <location>
        <begin position="205"/>
        <end position="228"/>
    </location>
</feature>
<feature type="domain" description="Starch synthase catalytic" evidence="7">
    <location>
        <begin position="1418"/>
        <end position="1649"/>
    </location>
</feature>
<dbReference type="InterPro" id="IPR013534">
    <property type="entry name" value="Starch_synth_cat_dom"/>
</dbReference>
<name>A0A0G4ETT9_VITBC</name>
<dbReference type="Pfam" id="PF16561">
    <property type="entry name" value="AMPK1_CBM"/>
    <property type="match status" value="1"/>
</dbReference>
<evidence type="ECO:0000259" key="6">
    <source>
        <dbReference type="Pfam" id="PF00534"/>
    </source>
</evidence>
<feature type="region of interest" description="Disordered" evidence="5">
    <location>
        <begin position="205"/>
        <end position="233"/>
    </location>
</feature>
<evidence type="ECO:0000313" key="10">
    <source>
        <dbReference type="Proteomes" id="UP000041254"/>
    </source>
</evidence>
<dbReference type="PhylomeDB" id="A0A0G4ETT9"/>
<feature type="compositionally biased region" description="Low complexity" evidence="5">
    <location>
        <begin position="153"/>
        <end position="163"/>
    </location>
</feature>
<feature type="compositionally biased region" description="Polar residues" evidence="5">
    <location>
        <begin position="1984"/>
        <end position="1996"/>
    </location>
</feature>
<evidence type="ECO:0000256" key="4">
    <source>
        <dbReference type="ARBA" id="ARBA00023234"/>
    </source>
</evidence>
<reference evidence="9 10" key="1">
    <citation type="submission" date="2014-11" db="EMBL/GenBank/DDBJ databases">
        <authorList>
            <person name="Zhu J."/>
            <person name="Qi W."/>
            <person name="Song R."/>
        </authorList>
    </citation>
    <scope>NUCLEOTIDE SEQUENCE [LARGE SCALE GENOMIC DNA]</scope>
</reference>
<feature type="compositionally biased region" description="Polar residues" evidence="5">
    <location>
        <begin position="13"/>
        <end position="32"/>
    </location>
</feature>
<dbReference type="Proteomes" id="UP000041254">
    <property type="component" value="Unassembled WGS sequence"/>
</dbReference>
<dbReference type="CDD" id="cd03791">
    <property type="entry name" value="GT5_Glycogen_synthase_DULL1-like"/>
    <property type="match status" value="1"/>
</dbReference>
<feature type="compositionally biased region" description="Basic and acidic residues" evidence="5">
    <location>
        <begin position="522"/>
        <end position="543"/>
    </location>
</feature>
<dbReference type="SUPFAM" id="SSF51445">
    <property type="entry name" value="(Trans)glycosidases"/>
    <property type="match status" value="1"/>
</dbReference>
<dbReference type="SUPFAM" id="SSF53756">
    <property type="entry name" value="UDP-Glycosyltransferase/glycogen phosphorylase"/>
    <property type="match status" value="1"/>
</dbReference>
<evidence type="ECO:0000256" key="2">
    <source>
        <dbReference type="ARBA" id="ARBA00022676"/>
    </source>
</evidence>
<feature type="domain" description="AMP-activated protein kinase glycogen-binding" evidence="8">
    <location>
        <begin position="2089"/>
        <end position="2158"/>
    </location>
</feature>
<dbReference type="EMBL" id="CDMY01000305">
    <property type="protein sequence ID" value="CEM01478.1"/>
    <property type="molecule type" value="Genomic_DNA"/>
</dbReference>
<accession>A0A0G4ETT9</accession>
<evidence type="ECO:0000256" key="3">
    <source>
        <dbReference type="ARBA" id="ARBA00022679"/>
    </source>
</evidence>
<dbReference type="InterPro" id="IPR013783">
    <property type="entry name" value="Ig-like_fold"/>
</dbReference>
<organism evidence="9 10">
    <name type="scientific">Vitrella brassicaformis (strain CCMP3155)</name>
    <dbReference type="NCBI Taxonomy" id="1169540"/>
    <lineage>
        <taxon>Eukaryota</taxon>
        <taxon>Sar</taxon>
        <taxon>Alveolata</taxon>
        <taxon>Colpodellida</taxon>
        <taxon>Vitrellaceae</taxon>
        <taxon>Vitrella</taxon>
    </lineage>
</organism>
<dbReference type="GO" id="GO:0016757">
    <property type="term" value="F:glycosyltransferase activity"/>
    <property type="evidence" value="ECO:0007669"/>
    <property type="project" value="UniProtKB-KW"/>
</dbReference>
<sequence>MFNGLGVGRNLPPSASFTSSGPTQTTMASSEVTGLEEIPPGDLLTKLDDKKALSTHQILRLEPSLLALLASPPAEAAHTLTPSYLRQIYQSVRRCARQCTAWSRPETLDGFGPVGWAPLVLKLHQMFARLQVGVKDRKAGAGAGAGRDGGGQQQQQQQQQQVQLQTNAMETMSLWRAMKQLAVDEAEANQHDIDAEDEMMDTTTSTTTTTTTTHTHKATANTSSTTKNGVAAGSSDHNVQEVAILVCLRSGAWRDLALDGGRGKSWPAQFDVKSRQLLVVYDLECLWFGMHCHGRYDAYGDAILCTLLHEGLCGGGGRDKDIHTHGESQQAGGGGMVQLQVPDILMNSPQMALARAGHALRVFRDASGTWRVTEEKAEWYLTLLTSSGVEAVNDTMADLEQELWHAQFNKYDIDCRKRLERLLVALLGHSERDVRNHAAILLNAFYDGHDWQLKSPFSPIVRSVGDAFTIEFMLEDDTDPQADATGPKGVFLILSAPSFAETAPHEVYSYHPVQWTAVSKVSKRDGGKDHRREHHRPANDPRFEAAQGGGMFKWKGHVRFGTFVRCGFYDWRVVKANVNQGSWIALQTTLSNIKRMGSQTSLNFDATALDILGQHSPSSFDTHRTFPLQGRFIVQSNNIGDEQIHEVFIDQHDAAWDKDTGELTKRGSFASVAASFQQLKECGVTTVYLMGALARDNGETLYTNFGEMTFERPDASPFAVTCRASPNEMLGGATGFQDLMREAKRVGIKVLVDSVARVSSSRPHRKYWPLVLHTLDQSGKRIMLYGSDGRSVSYEDSATLNYRNVSAWDLLVADIKSWANRYCVDGVRLDNAQVWPQILRAHQNELNRMDPDGQYHFGPEQRLLGEVVVPFTEGRSGFWDTKAAKGYANPLFVKLCREVWRDRKDFLIVGECWGGDSYEWRPSVLAKSGIVPQLQQLPYKLCQLFGKQITEDAHVVSSGGPSSILVLKEWFEGEHAKLPDGAFVIQSSCSHSSPLPGLLYGRGAWPAVDLLFLLPDIPSTFMGEMEGRSFRLDITNVFQTPEGGGEHMHAGSPEAANASAGGRWSAAAEVKLSRSLVNLADRGSPQPSFHSHDSAQTQKTGLLSKVRSLHAFENVTELPVLEERHVQAVGPQFGFDLKQIKSHYDHRRSLRHKYKLFRQGALLPLKAQVGDSWHQQILAFARYDVDTGEFALVVINFTDQRLDNVAVSLKILWPQFQNLEDSTPFLCIDTLAVPETQGLILALHELIHEPHILSIQPFATVCRTFREIPPQDRLGEDIQRQLYLSSLLRLETLIAQMKSASASGKAKAAQASSNLIITKLVAGLQNFESLDPLATTFDRIWEAMMSHPTKSPPTLYDICVDSGIFTESDDLACQLVACLQKLVDGAVRPTDGGETSEAASGAIKLAHQFLDHNKIGPIVFITPELGKWSTVGGLGVMVDELATTLAEVLGQEVWVISPYYDRNRKGETGYLQKDEIPWSFSMHVQVGHDKIGFGVYEKVIKGVRLFFIHNGQVFPQPYPDFNAVDGVKFLSALAKASLELMCQVRGIPKMVVTNDWPTGLVPAYARMGHFGDAFKDTTFFHIIHNLDPSYEGRIHANRGEDLAWVHSLPAWILVDENWAQYVLNPSRAALLKCDNWGTVSRSYLDDLCGRGSGQTSALCPLLNNFPTPFAFPNGVPVEARVSRLLRLGFKDHWEAKGAIQTKYFGFQQPDLDIPLFAFIGRITSQKGVHLILDAAENIIKRYNYRIQILVGGMANQRDPYSGRCAQKMWQLRNQFHFAFWADPNEFFSDGPLINIGADFGLMPSAFEPGGIVQHEFFVGGTPVIAFRTGGLKDTVSEFNIETQKGNGFTFEAYNVGDLLYAMERALRVFSDKSKYEHLRKNARASVITCEQVGRAWLGEFCRLRRKIAVTKEKMESLLSALPDWSEKEWRQKQEEGPISPPPTPLPGTQQQQPTPKPSPKTAAEQLSPPTLPVGASLPEDKPPTASSASDLASTPMSAVQMEAPGAEEKPTRGWVARSSVVPEGPGLVPSQSNLAADTMAERGSSAMAAEGVTAPGAPGLLPLKKSVSRLNLNAVRFQYVHPQGNRKPRLVSLSGSFDDWMVRRPMIWDNALQAFSLSMALEPGKYTYKLIIDGDWICNPQEQTEKDSNGNVNNVIVVT</sequence>
<keyword evidence="4" id="KW-0934">Plastid</keyword>
<feature type="compositionally biased region" description="Basic and acidic residues" evidence="5">
    <location>
        <begin position="1926"/>
        <end position="1935"/>
    </location>
</feature>
<dbReference type="Gene3D" id="3.40.50.2000">
    <property type="entry name" value="Glycogen Phosphorylase B"/>
    <property type="match status" value="2"/>
</dbReference>
<dbReference type="OMA" id="QMKSASA"/>
<feature type="compositionally biased region" description="Gly residues" evidence="5">
    <location>
        <begin position="141"/>
        <end position="152"/>
    </location>
</feature>
<dbReference type="Pfam" id="PF00534">
    <property type="entry name" value="Glycos_transf_1"/>
    <property type="match status" value="1"/>
</dbReference>
<dbReference type="InterPro" id="IPR014756">
    <property type="entry name" value="Ig_E-set"/>
</dbReference>
<keyword evidence="4" id="KW-0035">Amyloplast</keyword>
<dbReference type="STRING" id="1169540.A0A0G4ETT9"/>
<keyword evidence="10" id="KW-1185">Reference proteome</keyword>
<dbReference type="PANTHER" id="PTHR45825:SF11">
    <property type="entry name" value="ALPHA AMYLASE DOMAIN-CONTAINING PROTEIN"/>
    <property type="match status" value="1"/>
</dbReference>
<dbReference type="InterPro" id="IPR001296">
    <property type="entry name" value="Glyco_trans_1"/>
</dbReference>
<dbReference type="PANTHER" id="PTHR45825">
    <property type="entry name" value="GRANULE-BOUND STARCH SYNTHASE 1, CHLOROPLASTIC/AMYLOPLASTIC"/>
    <property type="match status" value="1"/>
</dbReference>
<evidence type="ECO:0000313" key="9">
    <source>
        <dbReference type="EMBL" id="CEM01478.1"/>
    </source>
</evidence>
<protein>
    <submittedName>
        <fullName evidence="9">Uncharacterized protein</fullName>
    </submittedName>
</protein>
<dbReference type="Gene3D" id="2.60.40.10">
    <property type="entry name" value="Immunoglobulins"/>
    <property type="match status" value="1"/>
</dbReference>
<dbReference type="Gene3D" id="3.20.20.80">
    <property type="entry name" value="Glycosidases"/>
    <property type="match status" value="1"/>
</dbReference>
<keyword evidence="3" id="KW-0808">Transferase</keyword>